<accession>A0A6A3TGR4</accession>
<dbReference type="Proteomes" id="UP000437068">
    <property type="component" value="Unassembled WGS sequence"/>
</dbReference>
<evidence type="ECO:0000313" key="6">
    <source>
        <dbReference type="EMBL" id="KAE9199919.1"/>
    </source>
</evidence>
<evidence type="ECO:0000313" key="17">
    <source>
        <dbReference type="Proteomes" id="UP000476176"/>
    </source>
</evidence>
<gene>
    <name evidence="9" type="ORF">PF001_g1782</name>
    <name evidence="8" type="ORF">PF002_g11037</name>
    <name evidence="7" type="ORF">PF004_g13641</name>
    <name evidence="6" type="ORF">PF005_g15547</name>
    <name evidence="5" type="ORF">PF006_g9336</name>
    <name evidence="4" type="ORF">PF007_g2012</name>
    <name evidence="1" type="ORF">PF009_g2027</name>
    <name evidence="3" type="ORF">PF010_g1506</name>
    <name evidence="2" type="ORF">PF011_g1308</name>
</gene>
<evidence type="ECO:0000313" key="2">
    <source>
        <dbReference type="EMBL" id="KAE9028942.1"/>
    </source>
</evidence>
<dbReference type="Proteomes" id="UP000429523">
    <property type="component" value="Unassembled WGS sequence"/>
</dbReference>
<evidence type="ECO:0000313" key="5">
    <source>
        <dbReference type="EMBL" id="KAE9145844.1"/>
    </source>
</evidence>
<dbReference type="EMBL" id="QXFW01000035">
    <property type="protein sequence ID" value="KAE9028942.1"/>
    <property type="molecule type" value="Genomic_DNA"/>
</dbReference>
<name>A0A6A3TGR4_9STRA</name>
<dbReference type="Proteomes" id="UP000488956">
    <property type="component" value="Unassembled WGS sequence"/>
</dbReference>
<proteinExistence type="predicted"/>
<evidence type="ECO:0000313" key="7">
    <source>
        <dbReference type="EMBL" id="KAE9219316.1"/>
    </source>
</evidence>
<dbReference type="Proteomes" id="UP000440367">
    <property type="component" value="Unassembled WGS sequence"/>
</dbReference>
<evidence type="ECO:0000313" key="10">
    <source>
        <dbReference type="Proteomes" id="UP000429523"/>
    </source>
</evidence>
<evidence type="ECO:0000313" key="9">
    <source>
        <dbReference type="EMBL" id="KAE9327712.1"/>
    </source>
</evidence>
<evidence type="ECO:0000313" key="1">
    <source>
        <dbReference type="EMBL" id="KAE8948385.1"/>
    </source>
</evidence>
<evidence type="ECO:0000313" key="15">
    <source>
        <dbReference type="Proteomes" id="UP000441208"/>
    </source>
</evidence>
<evidence type="ECO:0000313" key="8">
    <source>
        <dbReference type="EMBL" id="KAE9237142.1"/>
    </source>
</evidence>
<keyword evidence="11" id="KW-1185">Reference proteome</keyword>
<dbReference type="EMBL" id="QXGF01000051">
    <property type="protein sequence ID" value="KAE8948385.1"/>
    <property type="molecule type" value="Genomic_DNA"/>
</dbReference>
<evidence type="ECO:0000313" key="11">
    <source>
        <dbReference type="Proteomes" id="UP000433483"/>
    </source>
</evidence>
<evidence type="ECO:0000313" key="14">
    <source>
        <dbReference type="Proteomes" id="UP000440732"/>
    </source>
</evidence>
<organism evidence="4 15">
    <name type="scientific">Phytophthora fragariae</name>
    <dbReference type="NCBI Taxonomy" id="53985"/>
    <lineage>
        <taxon>Eukaryota</taxon>
        <taxon>Sar</taxon>
        <taxon>Stramenopiles</taxon>
        <taxon>Oomycota</taxon>
        <taxon>Peronosporomycetes</taxon>
        <taxon>Peronosporales</taxon>
        <taxon>Peronosporaceae</taxon>
        <taxon>Phytophthora</taxon>
    </lineage>
</organism>
<dbReference type="EMBL" id="QXGE01000046">
    <property type="protein sequence ID" value="KAE9327712.1"/>
    <property type="molecule type" value="Genomic_DNA"/>
</dbReference>
<protein>
    <recommendedName>
        <fullName evidence="19">Myb-like domain-containing protein</fullName>
    </recommendedName>
</protein>
<evidence type="ECO:0000313" key="12">
    <source>
        <dbReference type="Proteomes" id="UP000437068"/>
    </source>
</evidence>
<dbReference type="Proteomes" id="UP000440732">
    <property type="component" value="Unassembled WGS sequence"/>
</dbReference>
<dbReference type="EMBL" id="QXFZ01000051">
    <property type="protein sequence ID" value="KAE9136940.1"/>
    <property type="molecule type" value="Genomic_DNA"/>
</dbReference>
<dbReference type="Proteomes" id="UP000441208">
    <property type="component" value="Unassembled WGS sequence"/>
</dbReference>
<evidence type="ECO:0000313" key="4">
    <source>
        <dbReference type="EMBL" id="KAE9136940.1"/>
    </source>
</evidence>
<dbReference type="OrthoDB" id="10530926at2759"/>
<evidence type="ECO:0000313" key="13">
    <source>
        <dbReference type="Proteomes" id="UP000440367"/>
    </source>
</evidence>
<dbReference type="AlphaFoldDB" id="A0A6A3TGR4"/>
<evidence type="ECO:0000313" key="3">
    <source>
        <dbReference type="EMBL" id="KAE9136875.1"/>
    </source>
</evidence>
<dbReference type="EMBL" id="QXGD01000495">
    <property type="protein sequence ID" value="KAE9237142.1"/>
    <property type="molecule type" value="Genomic_DNA"/>
</dbReference>
<sequence>MASWTRSEHLILIAACENAFAAHPRESLVYPSTAMQAAIHKRFVELARSSRRTQRATTLKWKKLVTQFRTKDDELDADVHAAVERVLRVCEPGWSRSELNLLTQAIDTVGFPALRSVRQSCKGSLRGSVVVLGPAMPWRLRLAR</sequence>
<dbReference type="Proteomes" id="UP000476176">
    <property type="component" value="Unassembled WGS sequence"/>
</dbReference>
<evidence type="ECO:0000313" key="16">
    <source>
        <dbReference type="Proteomes" id="UP000460718"/>
    </source>
</evidence>
<dbReference type="Proteomes" id="UP000460718">
    <property type="component" value="Unassembled WGS sequence"/>
</dbReference>
<evidence type="ECO:0000313" key="18">
    <source>
        <dbReference type="Proteomes" id="UP000488956"/>
    </source>
</evidence>
<dbReference type="EMBL" id="QXFX01000038">
    <property type="protein sequence ID" value="KAE9136875.1"/>
    <property type="molecule type" value="Genomic_DNA"/>
</dbReference>
<dbReference type="EMBL" id="QXGA01000444">
    <property type="protein sequence ID" value="KAE9145844.1"/>
    <property type="molecule type" value="Genomic_DNA"/>
</dbReference>
<reference evidence="10 11" key="1">
    <citation type="submission" date="2018-08" db="EMBL/GenBank/DDBJ databases">
        <title>Genomic investigation of the strawberry pathogen Phytophthora fragariae indicates pathogenicity is determined by transcriptional variation in three key races.</title>
        <authorList>
            <person name="Adams T.M."/>
            <person name="Armitage A.D."/>
            <person name="Sobczyk M.K."/>
            <person name="Bates H.J."/>
            <person name="Dunwell J.M."/>
            <person name="Nellist C.F."/>
            <person name="Harrison R.J."/>
        </authorList>
    </citation>
    <scope>NUCLEOTIDE SEQUENCE [LARGE SCALE GENOMIC DNA]</scope>
    <source>
        <strain evidence="9 12">A4</strain>
        <strain evidence="8 13">BC-1</strain>
        <strain evidence="7 17">BC-23</strain>
        <strain evidence="6 11">NOV-27</strain>
        <strain evidence="5 14">NOV-5</strain>
        <strain evidence="4 15">NOV-71</strain>
        <strain evidence="1 10">NOV-9</strain>
        <strain evidence="3 18">ONT-3</strain>
        <strain evidence="2 16">SCRP245</strain>
    </source>
</reference>
<comment type="caution">
    <text evidence="4">The sequence shown here is derived from an EMBL/GenBank/DDBJ whole genome shotgun (WGS) entry which is preliminary data.</text>
</comment>
<evidence type="ECO:0008006" key="19">
    <source>
        <dbReference type="Google" id="ProtNLM"/>
    </source>
</evidence>
<dbReference type="EMBL" id="QXGC01000837">
    <property type="protein sequence ID" value="KAE9219316.1"/>
    <property type="molecule type" value="Genomic_DNA"/>
</dbReference>
<dbReference type="EMBL" id="QXGB01000970">
    <property type="protein sequence ID" value="KAE9199919.1"/>
    <property type="molecule type" value="Genomic_DNA"/>
</dbReference>
<dbReference type="Proteomes" id="UP000433483">
    <property type="component" value="Unassembled WGS sequence"/>
</dbReference>